<dbReference type="Gene3D" id="3.50.50.60">
    <property type="entry name" value="FAD/NAD(P)-binding domain"/>
    <property type="match status" value="1"/>
</dbReference>
<comment type="caution">
    <text evidence="6">The sequence shown here is derived from an EMBL/GenBank/DDBJ whole genome shotgun (WGS) entry which is preliminary data.</text>
</comment>
<feature type="domain" description="RsdA/BaiN/AoA(So)-like Rossmann fold-like" evidence="4">
    <location>
        <begin position="28"/>
        <end position="420"/>
    </location>
</feature>
<dbReference type="SUPFAM" id="SSF160996">
    <property type="entry name" value="HI0933 insert domain-like"/>
    <property type="match status" value="1"/>
</dbReference>
<dbReference type="PRINTS" id="PR00419">
    <property type="entry name" value="ADXRDTASE"/>
</dbReference>
<accession>V5BUV2</accession>
<comment type="cofactor">
    <cofactor evidence="1">
        <name>FAD</name>
        <dbReference type="ChEBI" id="CHEBI:57692"/>
    </cofactor>
</comment>
<dbReference type="STRING" id="1116472.MGMO_94c00490"/>
<evidence type="ECO:0000259" key="4">
    <source>
        <dbReference type="Pfam" id="PF03486"/>
    </source>
</evidence>
<protein>
    <recommendedName>
        <fullName evidence="8">Flavoprotein, PP_4765 family</fullName>
    </recommendedName>
</protein>
<evidence type="ECO:0000256" key="2">
    <source>
        <dbReference type="ARBA" id="ARBA00022630"/>
    </source>
</evidence>
<dbReference type="InterPro" id="IPR023166">
    <property type="entry name" value="BaiN-like_dom_sf"/>
</dbReference>
<keyword evidence="7" id="KW-1185">Reference proteome</keyword>
<dbReference type="InterPro" id="IPR036188">
    <property type="entry name" value="FAD/NAD-bd_sf"/>
</dbReference>
<feature type="domain" description="RsdA/BaiN/AoA(So)-like insert" evidence="5">
    <location>
        <begin position="218"/>
        <end position="368"/>
    </location>
</feature>
<dbReference type="Gene3D" id="1.10.8.260">
    <property type="entry name" value="HI0933 insert domain-like"/>
    <property type="match status" value="1"/>
</dbReference>
<dbReference type="InterPro" id="IPR055178">
    <property type="entry name" value="RsdA/BaiN/AoA(So)-like_dom"/>
</dbReference>
<name>V5BUV2_9GAMM</name>
<evidence type="ECO:0008006" key="8">
    <source>
        <dbReference type="Google" id="ProtNLM"/>
    </source>
</evidence>
<dbReference type="NCBIfam" id="TIGR00275">
    <property type="entry name" value="aminoacetone oxidase family FAD-binding enzyme"/>
    <property type="match status" value="1"/>
</dbReference>
<dbReference type="NCBIfam" id="TIGR03862">
    <property type="entry name" value="flavo_PP4765"/>
    <property type="match status" value="1"/>
</dbReference>
<dbReference type="Gene3D" id="2.40.30.10">
    <property type="entry name" value="Translation factors"/>
    <property type="match status" value="1"/>
</dbReference>
<evidence type="ECO:0000313" key="7">
    <source>
        <dbReference type="Proteomes" id="UP000017842"/>
    </source>
</evidence>
<dbReference type="Proteomes" id="UP000017842">
    <property type="component" value="Unassembled WGS sequence"/>
</dbReference>
<dbReference type="SUPFAM" id="SSF51905">
    <property type="entry name" value="FAD/NAD(P)-binding domain"/>
    <property type="match status" value="1"/>
</dbReference>
<keyword evidence="3" id="KW-0274">FAD</keyword>
<dbReference type="eggNOG" id="COG2081">
    <property type="taxonomic scope" value="Bacteria"/>
</dbReference>
<evidence type="ECO:0000256" key="3">
    <source>
        <dbReference type="ARBA" id="ARBA00022827"/>
    </source>
</evidence>
<dbReference type="Pfam" id="PF22780">
    <property type="entry name" value="HI0933_like_1st"/>
    <property type="match status" value="1"/>
</dbReference>
<dbReference type="InterPro" id="IPR057661">
    <property type="entry name" value="RsdA/BaiN/AoA(So)_Rossmann"/>
</dbReference>
<evidence type="ECO:0000313" key="6">
    <source>
        <dbReference type="EMBL" id="ESS71634.1"/>
    </source>
</evidence>
<evidence type="ECO:0000256" key="1">
    <source>
        <dbReference type="ARBA" id="ARBA00001974"/>
    </source>
</evidence>
<sequence>MYSIKRPLHPANCIINSMPKPSAYSDKTVAVIGGGPAGLMAAEIISQAGLKVNVYDAMPSVGRKFLMAGKGGLNITHSDPYDVFLSRYGSRSAYIKPILDRFEAHALRAWVHELGIETFIGSSGRIFPAEMKAAPLLRAWLHRLRQSGVTFHVRHQWLGWSISNPQALRFMSPQGEKEVVTDAVVLALGGGSWPQLGSTGAWVELLVARGVQVNRLAPANCGFDVAWKDHFRERFAGQPLKSVIATCKDYRQQGDCVITDTGIEGGLIYALSAPLRDEIANNGTATLTLDLTPDKTLSSLIEKFPHPRGKQSMANHLRKRLGIEGVKAALLREVLSAEDMNNPIELCSAIKSLPIKLTATRPIEEAISSAGGVSFDALDKHLMLRHLPGIFCAGEMLDWEAPTGGYLLTACFACGKTAGEGVLEWLANPANTGP</sequence>
<gene>
    <name evidence="6" type="ORF">MGMO_94c00490</name>
</gene>
<dbReference type="AlphaFoldDB" id="V5BUV2"/>
<dbReference type="Pfam" id="PF03486">
    <property type="entry name" value="HI0933_like"/>
    <property type="match status" value="1"/>
</dbReference>
<dbReference type="InterPro" id="IPR022460">
    <property type="entry name" value="Flavoprotein_PP4765"/>
</dbReference>
<dbReference type="PATRIC" id="fig|1116472.3.peg.2646"/>
<evidence type="ECO:0000259" key="5">
    <source>
        <dbReference type="Pfam" id="PF22780"/>
    </source>
</evidence>
<reference evidence="6 7" key="1">
    <citation type="journal article" date="2013" name="Genome Announc.">
        <title>Draft Genome Sequence of the Methanotrophic Gammaproteobacterium Methyloglobulus morosus DSM 22980 Strain KoM1.</title>
        <authorList>
            <person name="Poehlein A."/>
            <person name="Deutzmann J.S."/>
            <person name="Daniel R."/>
            <person name="Simeonova D.D."/>
        </authorList>
    </citation>
    <scope>NUCLEOTIDE SEQUENCE [LARGE SCALE GENOMIC DNA]</scope>
    <source>
        <strain evidence="6 7">KoM1</strain>
    </source>
</reference>
<dbReference type="PANTHER" id="PTHR42887">
    <property type="entry name" value="OS12G0638800 PROTEIN"/>
    <property type="match status" value="1"/>
</dbReference>
<dbReference type="PANTHER" id="PTHR42887:SF1">
    <property type="entry name" value="BLR3961 PROTEIN"/>
    <property type="match status" value="1"/>
</dbReference>
<keyword evidence="2" id="KW-0285">Flavoprotein</keyword>
<dbReference type="EMBL" id="AYLO01000090">
    <property type="protein sequence ID" value="ESS71634.1"/>
    <property type="molecule type" value="Genomic_DNA"/>
</dbReference>
<dbReference type="InterPro" id="IPR004792">
    <property type="entry name" value="BaiN-like"/>
</dbReference>
<organism evidence="6 7">
    <name type="scientific">Methyloglobulus morosus KoM1</name>
    <dbReference type="NCBI Taxonomy" id="1116472"/>
    <lineage>
        <taxon>Bacteria</taxon>
        <taxon>Pseudomonadati</taxon>
        <taxon>Pseudomonadota</taxon>
        <taxon>Gammaproteobacteria</taxon>
        <taxon>Methylococcales</taxon>
        <taxon>Methylococcaceae</taxon>
        <taxon>Methyloglobulus</taxon>
    </lineage>
</organism>
<proteinExistence type="predicted"/>